<feature type="compositionally biased region" description="Basic residues" evidence="1">
    <location>
        <begin position="55"/>
        <end position="66"/>
    </location>
</feature>
<evidence type="ECO:0000313" key="2">
    <source>
        <dbReference type="EMBL" id="KAE8411898.1"/>
    </source>
</evidence>
<dbReference type="Proteomes" id="UP000325395">
    <property type="component" value="Unassembled WGS sequence"/>
</dbReference>
<evidence type="ECO:0000313" key="3">
    <source>
        <dbReference type="Proteomes" id="UP000325395"/>
    </source>
</evidence>
<protein>
    <submittedName>
        <fullName evidence="2">Uncharacterized protein</fullName>
    </submittedName>
</protein>
<sequence length="74" mass="8358">MYKWFIHSEEIEAKGNTNRSPLGATNSPSLCIMRYLRDPCSLVVSPRKSVARRGSHMNKILVKRSHPSVGQEGF</sequence>
<dbReference type="EMBL" id="ML735855">
    <property type="protein sequence ID" value="KAE8411898.1"/>
    <property type="molecule type" value="Genomic_DNA"/>
</dbReference>
<evidence type="ECO:0000256" key="1">
    <source>
        <dbReference type="SAM" id="MobiDB-lite"/>
    </source>
</evidence>
<gene>
    <name evidence="2" type="ORF">BDV36DRAFT_273157</name>
</gene>
<feature type="region of interest" description="Disordered" evidence="1">
    <location>
        <begin position="55"/>
        <end position="74"/>
    </location>
</feature>
<reference evidence="2 3" key="1">
    <citation type="submission" date="2019-04" db="EMBL/GenBank/DDBJ databases">
        <authorList>
            <consortium name="DOE Joint Genome Institute"/>
            <person name="Mondo S."/>
            <person name="Kjaerbolling I."/>
            <person name="Vesth T."/>
            <person name="Frisvad J.C."/>
            <person name="Nybo J.L."/>
            <person name="Theobald S."/>
            <person name="Kildgaard S."/>
            <person name="Isbrandt T."/>
            <person name="Kuo A."/>
            <person name="Sato A."/>
            <person name="Lyhne E.K."/>
            <person name="Kogle M.E."/>
            <person name="Wiebenga A."/>
            <person name="Kun R.S."/>
            <person name="Lubbers R.J."/>
            <person name="Makela M.R."/>
            <person name="Barry K."/>
            <person name="Chovatia M."/>
            <person name="Clum A."/>
            <person name="Daum C."/>
            <person name="Haridas S."/>
            <person name="He G."/>
            <person name="LaButti K."/>
            <person name="Lipzen A."/>
            <person name="Riley R."/>
            <person name="Salamov A."/>
            <person name="Simmons B.A."/>
            <person name="Magnuson J.K."/>
            <person name="Henrissat B."/>
            <person name="Mortensen U.H."/>
            <person name="Larsen T.O."/>
            <person name="Devries R.P."/>
            <person name="Grigoriev I.V."/>
            <person name="Machida M."/>
            <person name="Baker S.E."/>
            <person name="Andersen M.R."/>
            <person name="Cantor M.N."/>
            <person name="Hua S.X."/>
        </authorList>
    </citation>
    <scope>NUCLEOTIDE SEQUENCE [LARGE SCALE GENOMIC DNA]</scope>
    <source>
        <strain evidence="2 3">CBS 117616</strain>
    </source>
</reference>
<proteinExistence type="predicted"/>
<organism evidence="2 3">
    <name type="scientific">Aspergillus pseudocaelatus</name>
    <dbReference type="NCBI Taxonomy" id="1825620"/>
    <lineage>
        <taxon>Eukaryota</taxon>
        <taxon>Fungi</taxon>
        <taxon>Dikarya</taxon>
        <taxon>Ascomycota</taxon>
        <taxon>Pezizomycotina</taxon>
        <taxon>Eurotiomycetes</taxon>
        <taxon>Eurotiomycetidae</taxon>
        <taxon>Eurotiales</taxon>
        <taxon>Aspergillaceae</taxon>
        <taxon>Aspergillus</taxon>
        <taxon>Aspergillus subgen. Circumdati</taxon>
    </lineage>
</organism>
<name>A0ABQ6W423_9EURO</name>
<keyword evidence="3" id="KW-1185">Reference proteome</keyword>
<accession>A0ABQ6W423</accession>